<evidence type="ECO:0000313" key="3">
    <source>
        <dbReference type="Proteomes" id="UP000693970"/>
    </source>
</evidence>
<proteinExistence type="predicted"/>
<comment type="caution">
    <text evidence="2">The sequence shown here is derived from an EMBL/GenBank/DDBJ whole genome shotgun (WGS) entry which is preliminary data.</text>
</comment>
<feature type="region of interest" description="Disordered" evidence="1">
    <location>
        <begin position="85"/>
        <end position="105"/>
    </location>
</feature>
<reference evidence="2" key="2">
    <citation type="submission" date="2021-04" db="EMBL/GenBank/DDBJ databases">
        <authorList>
            <person name="Podell S."/>
        </authorList>
    </citation>
    <scope>NUCLEOTIDE SEQUENCE</scope>
    <source>
        <strain evidence="2">Hildebrandi</strain>
    </source>
</reference>
<gene>
    <name evidence="2" type="ORF">IV203_013116</name>
</gene>
<feature type="compositionally biased region" description="Basic and acidic residues" evidence="1">
    <location>
        <begin position="85"/>
        <end position="98"/>
    </location>
</feature>
<dbReference type="AlphaFoldDB" id="A0A9K3Q7U0"/>
<reference evidence="2" key="1">
    <citation type="journal article" date="2021" name="Sci. Rep.">
        <title>Diploid genomic architecture of Nitzschia inconspicua, an elite biomass production diatom.</title>
        <authorList>
            <person name="Oliver A."/>
            <person name="Podell S."/>
            <person name="Pinowska A."/>
            <person name="Traller J.C."/>
            <person name="Smith S.R."/>
            <person name="McClure R."/>
            <person name="Beliaev A."/>
            <person name="Bohutskyi P."/>
            <person name="Hill E.A."/>
            <person name="Rabines A."/>
            <person name="Zheng H."/>
            <person name="Allen L.Z."/>
            <person name="Kuo A."/>
            <person name="Grigoriev I.V."/>
            <person name="Allen A.E."/>
            <person name="Hazlebeck D."/>
            <person name="Allen E.E."/>
        </authorList>
    </citation>
    <scope>NUCLEOTIDE SEQUENCE</scope>
    <source>
        <strain evidence="2">Hildebrandi</strain>
    </source>
</reference>
<name>A0A9K3Q7U0_9STRA</name>
<accession>A0A9K3Q7U0</accession>
<dbReference type="EMBL" id="JAGRRH010000001">
    <property type="protein sequence ID" value="KAG7374021.1"/>
    <property type="molecule type" value="Genomic_DNA"/>
</dbReference>
<organism evidence="2 3">
    <name type="scientific">Nitzschia inconspicua</name>
    <dbReference type="NCBI Taxonomy" id="303405"/>
    <lineage>
        <taxon>Eukaryota</taxon>
        <taxon>Sar</taxon>
        <taxon>Stramenopiles</taxon>
        <taxon>Ochrophyta</taxon>
        <taxon>Bacillariophyta</taxon>
        <taxon>Bacillariophyceae</taxon>
        <taxon>Bacillariophycidae</taxon>
        <taxon>Bacillariales</taxon>
        <taxon>Bacillariaceae</taxon>
        <taxon>Nitzschia</taxon>
    </lineage>
</organism>
<sequence length="131" mass="14979">MSRGHQMHAAGRPAMASILQRTKLSILTVMLPYAPEADVDLHFGFGLWVESIIQFECFPSMSCYGHAFFDVLHKRITMDRRDSLTNDRNDKVHKEETTTKSQSITGAQSPRIFRHELFANIAPFVECHDLE</sequence>
<protein>
    <submittedName>
        <fullName evidence="2">Uncharacterized protein</fullName>
    </submittedName>
</protein>
<keyword evidence="3" id="KW-1185">Reference proteome</keyword>
<evidence type="ECO:0000313" key="2">
    <source>
        <dbReference type="EMBL" id="KAG7374021.1"/>
    </source>
</evidence>
<evidence type="ECO:0000256" key="1">
    <source>
        <dbReference type="SAM" id="MobiDB-lite"/>
    </source>
</evidence>
<dbReference type="Proteomes" id="UP000693970">
    <property type="component" value="Unassembled WGS sequence"/>
</dbReference>